<evidence type="ECO:0000256" key="1">
    <source>
        <dbReference type="SAM" id="Phobius"/>
    </source>
</evidence>
<keyword evidence="1" id="KW-1133">Transmembrane helix</keyword>
<dbReference type="RefSeq" id="WP_165612664.1">
    <property type="nucleotide sequence ID" value="NZ_FNAT01000012.1"/>
</dbReference>
<dbReference type="CDD" id="cd03801">
    <property type="entry name" value="GT4_PimA-like"/>
    <property type="match status" value="1"/>
</dbReference>
<dbReference type="Pfam" id="PF13692">
    <property type="entry name" value="Glyco_trans_1_4"/>
    <property type="match status" value="1"/>
</dbReference>
<proteinExistence type="predicted"/>
<keyword evidence="1" id="KW-0472">Membrane</keyword>
<dbReference type="Proteomes" id="UP000198922">
    <property type="component" value="Unassembled WGS sequence"/>
</dbReference>
<dbReference type="EMBL" id="FNAT01000012">
    <property type="protein sequence ID" value="SDF37810.1"/>
    <property type="molecule type" value="Genomic_DNA"/>
</dbReference>
<sequence>MNTIYYVHDYPIGEREGKLQWSVGLPETYFDRFRRYTAEVALVSRIRPVGQEDSYTAGRDGFVRKSAYSQCSYPLVLWSLWKNRAKLRDECFVINFPTVIGFFILLFLRPRFYVLEHVNDSNLFRAKRFGLLVTWLIVAFQDRFFRSSRGVINVASYLTRDSYPPISATASNVDVQSVGSVRNPTPGPIKIGSVGAVSLKKGSDLLVEAAKFIDRDFELHFFGEVLDQNIVDSVPNNLKSKIFFHGMLRKEVVLERLGELDLYVQASRAEGLPRATIEAMSVGLPCIGNDHPSARELIDSRFIISLGRNDALARKVEALSDIGVYRALSEHSICTASRYLEPKVLEIRTNFYSAVFGGCYD</sequence>
<evidence type="ECO:0000313" key="3">
    <source>
        <dbReference type="Proteomes" id="UP000198922"/>
    </source>
</evidence>
<accession>A0A1G7KLK6</accession>
<feature type="transmembrane region" description="Helical" evidence="1">
    <location>
        <begin position="91"/>
        <end position="108"/>
    </location>
</feature>
<organism evidence="2 3">
    <name type="scientific">Limimaricola pyoseonensis</name>
    <dbReference type="NCBI Taxonomy" id="521013"/>
    <lineage>
        <taxon>Bacteria</taxon>
        <taxon>Pseudomonadati</taxon>
        <taxon>Pseudomonadota</taxon>
        <taxon>Alphaproteobacteria</taxon>
        <taxon>Rhodobacterales</taxon>
        <taxon>Paracoccaceae</taxon>
        <taxon>Limimaricola</taxon>
    </lineage>
</organism>
<dbReference type="Gene3D" id="3.40.50.2000">
    <property type="entry name" value="Glycogen Phosphorylase B"/>
    <property type="match status" value="1"/>
</dbReference>
<dbReference type="SUPFAM" id="SSF53756">
    <property type="entry name" value="UDP-Glycosyltransferase/glycogen phosphorylase"/>
    <property type="match status" value="1"/>
</dbReference>
<name>A0A1G7KLK6_9RHOB</name>
<dbReference type="GO" id="GO:0016757">
    <property type="term" value="F:glycosyltransferase activity"/>
    <property type="evidence" value="ECO:0007669"/>
    <property type="project" value="TreeGrafter"/>
</dbReference>
<keyword evidence="3" id="KW-1185">Reference proteome</keyword>
<dbReference type="PANTHER" id="PTHR45947">
    <property type="entry name" value="SULFOQUINOVOSYL TRANSFERASE SQD2"/>
    <property type="match status" value="1"/>
</dbReference>
<dbReference type="InterPro" id="IPR050194">
    <property type="entry name" value="Glycosyltransferase_grp1"/>
</dbReference>
<reference evidence="3" key="1">
    <citation type="submission" date="2016-10" db="EMBL/GenBank/DDBJ databases">
        <authorList>
            <person name="Varghese N."/>
            <person name="Submissions S."/>
        </authorList>
    </citation>
    <scope>NUCLEOTIDE SEQUENCE [LARGE SCALE GENOMIC DNA]</scope>
    <source>
        <strain evidence="3">DSM 21424</strain>
    </source>
</reference>
<dbReference type="AlphaFoldDB" id="A0A1G7KLK6"/>
<dbReference type="STRING" id="521013.SAMN04488567_0241"/>
<keyword evidence="2" id="KW-0808">Transferase</keyword>
<dbReference type="PANTHER" id="PTHR45947:SF3">
    <property type="entry name" value="SULFOQUINOVOSYL TRANSFERASE SQD2"/>
    <property type="match status" value="1"/>
</dbReference>
<protein>
    <submittedName>
        <fullName evidence="2">Glycosyltransferase involved in cell wall bisynthesis</fullName>
    </submittedName>
</protein>
<evidence type="ECO:0000313" key="2">
    <source>
        <dbReference type="EMBL" id="SDF37810.1"/>
    </source>
</evidence>
<gene>
    <name evidence="2" type="ORF">SAMN04488567_0241</name>
</gene>
<keyword evidence="1" id="KW-0812">Transmembrane</keyword>